<keyword evidence="12 20" id="KW-0472">Membrane</keyword>
<dbReference type="PANTHER" id="PTHR47974">
    <property type="entry name" value="OS07G0415500 PROTEIN"/>
    <property type="match status" value="1"/>
</dbReference>
<keyword evidence="10 18" id="KW-0067">ATP-binding</keyword>
<dbReference type="PROSITE" id="PS50948">
    <property type="entry name" value="PAN"/>
    <property type="match status" value="1"/>
</dbReference>
<evidence type="ECO:0000256" key="8">
    <source>
        <dbReference type="ARBA" id="ARBA00022741"/>
    </source>
</evidence>
<dbReference type="PROSITE" id="PS50011">
    <property type="entry name" value="PROTEIN_KINASE_DOM"/>
    <property type="match status" value="1"/>
</dbReference>
<dbReference type="EC" id="2.7.11.1" evidence="2"/>
<evidence type="ECO:0000256" key="12">
    <source>
        <dbReference type="ARBA" id="ARBA00023136"/>
    </source>
</evidence>
<dbReference type="InterPro" id="IPR000719">
    <property type="entry name" value="Prot_kinase_dom"/>
</dbReference>
<comment type="catalytic activity">
    <reaction evidence="17">
        <text>L-seryl-[protein] + ATP = O-phospho-L-seryl-[protein] + ADP + H(+)</text>
        <dbReference type="Rhea" id="RHEA:17989"/>
        <dbReference type="Rhea" id="RHEA-COMP:9863"/>
        <dbReference type="Rhea" id="RHEA-COMP:11604"/>
        <dbReference type="ChEBI" id="CHEBI:15378"/>
        <dbReference type="ChEBI" id="CHEBI:29999"/>
        <dbReference type="ChEBI" id="CHEBI:30616"/>
        <dbReference type="ChEBI" id="CHEBI:83421"/>
        <dbReference type="ChEBI" id="CHEBI:456216"/>
        <dbReference type="EC" id="2.7.11.1"/>
    </reaction>
</comment>
<evidence type="ECO:0000256" key="2">
    <source>
        <dbReference type="ARBA" id="ARBA00012513"/>
    </source>
</evidence>
<feature type="binding site" evidence="18">
    <location>
        <position position="224"/>
    </location>
    <ligand>
        <name>ATP</name>
        <dbReference type="ChEBI" id="CHEBI:30616"/>
    </ligand>
</feature>
<keyword evidence="13" id="KW-1015">Disulfide bond</keyword>
<evidence type="ECO:0000256" key="1">
    <source>
        <dbReference type="ARBA" id="ARBA00004479"/>
    </source>
</evidence>
<organism evidence="23">
    <name type="scientific">Nymphaea colorata</name>
    <name type="common">pocket water lily</name>
    <dbReference type="NCBI Taxonomy" id="210225"/>
    <lineage>
        <taxon>Eukaryota</taxon>
        <taxon>Viridiplantae</taxon>
        <taxon>Streptophyta</taxon>
        <taxon>Embryophyta</taxon>
        <taxon>Tracheophyta</taxon>
        <taxon>Spermatophyta</taxon>
        <taxon>Magnoliopsida</taxon>
        <taxon>Nymphaeales</taxon>
        <taxon>Nymphaeaceae</taxon>
        <taxon>Nymphaea</taxon>
    </lineage>
</organism>
<dbReference type="AlphaFoldDB" id="A0A5K0YZI0"/>
<dbReference type="FunFam" id="1.10.510.10:FF:000537">
    <property type="entry name" value="Putative receptor-like protein kinase"/>
    <property type="match status" value="1"/>
</dbReference>
<keyword evidence="9" id="KW-0418">Kinase</keyword>
<keyword evidence="3 19" id="KW-0723">Serine/threonine-protein kinase</keyword>
<dbReference type="InterPro" id="IPR017441">
    <property type="entry name" value="Protein_kinase_ATP_BS"/>
</dbReference>
<accession>A0A5K0YZI0</accession>
<dbReference type="Gene3D" id="1.10.510.10">
    <property type="entry name" value="Transferase(Phosphotransferase) domain 1"/>
    <property type="match status" value="1"/>
</dbReference>
<evidence type="ECO:0000256" key="18">
    <source>
        <dbReference type="PROSITE-ProRule" id="PRU10141"/>
    </source>
</evidence>
<keyword evidence="11 20" id="KW-1133">Transmembrane helix</keyword>
<dbReference type="GO" id="GO:0005524">
    <property type="term" value="F:ATP binding"/>
    <property type="evidence" value="ECO:0007669"/>
    <property type="project" value="UniProtKB-UniRule"/>
</dbReference>
<dbReference type="Gene3D" id="3.50.4.10">
    <property type="entry name" value="Hepatocyte Growth Factor"/>
    <property type="match status" value="1"/>
</dbReference>
<evidence type="ECO:0000256" key="9">
    <source>
        <dbReference type="ARBA" id="ARBA00022777"/>
    </source>
</evidence>
<comment type="catalytic activity">
    <reaction evidence="16">
        <text>L-threonyl-[protein] + ATP = O-phospho-L-threonyl-[protein] + ADP + H(+)</text>
        <dbReference type="Rhea" id="RHEA:46608"/>
        <dbReference type="Rhea" id="RHEA-COMP:11060"/>
        <dbReference type="Rhea" id="RHEA-COMP:11605"/>
        <dbReference type="ChEBI" id="CHEBI:15378"/>
        <dbReference type="ChEBI" id="CHEBI:30013"/>
        <dbReference type="ChEBI" id="CHEBI:30616"/>
        <dbReference type="ChEBI" id="CHEBI:61977"/>
        <dbReference type="ChEBI" id="CHEBI:456216"/>
        <dbReference type="EC" id="2.7.11.1"/>
    </reaction>
</comment>
<dbReference type="PANTHER" id="PTHR47974:SF3">
    <property type="entry name" value="RECEPTOR-LIKE SERINE_THREONINE-PROTEIN KINASE"/>
    <property type="match status" value="1"/>
</dbReference>
<evidence type="ECO:0000256" key="19">
    <source>
        <dbReference type="RuleBase" id="RU000304"/>
    </source>
</evidence>
<evidence type="ECO:0000259" key="21">
    <source>
        <dbReference type="PROSITE" id="PS50011"/>
    </source>
</evidence>
<evidence type="ECO:0000256" key="20">
    <source>
        <dbReference type="SAM" id="Phobius"/>
    </source>
</evidence>
<dbReference type="GO" id="GO:0004674">
    <property type="term" value="F:protein serine/threonine kinase activity"/>
    <property type="evidence" value="ECO:0007669"/>
    <property type="project" value="UniProtKB-KW"/>
</dbReference>
<keyword evidence="4" id="KW-0245">EGF-like domain</keyword>
<evidence type="ECO:0000256" key="5">
    <source>
        <dbReference type="ARBA" id="ARBA00022679"/>
    </source>
</evidence>
<proteinExistence type="inferred from homology"/>
<dbReference type="Pfam" id="PF00069">
    <property type="entry name" value="Pkinase"/>
    <property type="match status" value="1"/>
</dbReference>
<dbReference type="InterPro" id="IPR008271">
    <property type="entry name" value="Ser/Thr_kinase_AS"/>
</dbReference>
<evidence type="ECO:0000256" key="4">
    <source>
        <dbReference type="ARBA" id="ARBA00022536"/>
    </source>
</evidence>
<comment type="similarity">
    <text evidence="19">Belongs to the protein kinase superfamily.</text>
</comment>
<evidence type="ECO:0000256" key="13">
    <source>
        <dbReference type="ARBA" id="ARBA00023157"/>
    </source>
</evidence>
<evidence type="ECO:0000256" key="6">
    <source>
        <dbReference type="ARBA" id="ARBA00022692"/>
    </source>
</evidence>
<keyword evidence="7" id="KW-0732">Signal</keyword>
<dbReference type="Gene3D" id="3.30.200.20">
    <property type="entry name" value="Phosphorylase Kinase, domain 1"/>
    <property type="match status" value="1"/>
</dbReference>
<protein>
    <recommendedName>
        <fullName evidence="2">non-specific serine/threonine protein kinase</fullName>
        <ecNumber evidence="2">2.7.11.1</ecNumber>
    </recommendedName>
</protein>
<keyword evidence="14" id="KW-0675">Receptor</keyword>
<dbReference type="SUPFAM" id="SSF56112">
    <property type="entry name" value="Protein kinase-like (PK-like)"/>
    <property type="match status" value="1"/>
</dbReference>
<dbReference type="Gramene" id="NC12G0184150.1">
    <property type="protein sequence ID" value="NC12G0184150.1:cds"/>
    <property type="gene ID" value="NC12G0184150"/>
</dbReference>
<evidence type="ECO:0000313" key="23">
    <source>
        <dbReference type="EMBL" id="VVV82193.1"/>
    </source>
</evidence>
<evidence type="ECO:0000256" key="14">
    <source>
        <dbReference type="ARBA" id="ARBA00023170"/>
    </source>
</evidence>
<evidence type="ECO:0000256" key="10">
    <source>
        <dbReference type="ARBA" id="ARBA00022840"/>
    </source>
</evidence>
<evidence type="ECO:0000259" key="22">
    <source>
        <dbReference type="PROSITE" id="PS50948"/>
    </source>
</evidence>
<dbReference type="PROSITE" id="PS00107">
    <property type="entry name" value="PROTEIN_KINASE_ATP"/>
    <property type="match status" value="1"/>
</dbReference>
<gene>
    <name evidence="23" type="ORF">NYM_LOCUS8299</name>
</gene>
<name>A0A5K0YZI0_9MAGN</name>
<dbReference type="CDD" id="cd14066">
    <property type="entry name" value="STKc_IRAK"/>
    <property type="match status" value="1"/>
</dbReference>
<feature type="transmembrane region" description="Helical" evidence="20">
    <location>
        <begin position="141"/>
        <end position="162"/>
    </location>
</feature>
<feature type="domain" description="Protein kinase" evidence="21">
    <location>
        <begin position="196"/>
        <end position="475"/>
    </location>
</feature>
<evidence type="ECO:0000256" key="16">
    <source>
        <dbReference type="ARBA" id="ARBA00047899"/>
    </source>
</evidence>
<dbReference type="InterPro" id="IPR003609">
    <property type="entry name" value="Pan_app"/>
</dbReference>
<keyword evidence="6 20" id="KW-0812">Transmembrane</keyword>
<keyword evidence="5" id="KW-0808">Transferase</keyword>
<dbReference type="InterPro" id="IPR011009">
    <property type="entry name" value="Kinase-like_dom_sf"/>
</dbReference>
<dbReference type="PROSITE" id="PS00108">
    <property type="entry name" value="PROTEIN_KINASE_ST"/>
    <property type="match status" value="1"/>
</dbReference>
<dbReference type="FunFam" id="3.30.200.20:FF:000059">
    <property type="entry name" value="S-receptor-like serine/threonine-protein kinase"/>
    <property type="match status" value="1"/>
</dbReference>
<keyword evidence="8 18" id="KW-0547">Nucleotide-binding</keyword>
<dbReference type="CDD" id="cd01098">
    <property type="entry name" value="PAN_AP_plant"/>
    <property type="match status" value="1"/>
</dbReference>
<evidence type="ECO:0000256" key="15">
    <source>
        <dbReference type="ARBA" id="ARBA00023180"/>
    </source>
</evidence>
<comment type="subcellular location">
    <subcellularLocation>
        <location evidence="1">Membrane</location>
        <topology evidence="1">Single-pass type I membrane protein</topology>
    </subcellularLocation>
</comment>
<dbReference type="Pfam" id="PF08276">
    <property type="entry name" value="PAN_2"/>
    <property type="match status" value="1"/>
</dbReference>
<dbReference type="EMBL" id="LR721777">
    <property type="protein sequence ID" value="VVV82193.1"/>
    <property type="molecule type" value="Genomic_DNA"/>
</dbReference>
<reference evidence="23" key="1">
    <citation type="submission" date="2019-09" db="EMBL/GenBank/DDBJ databases">
        <authorList>
            <person name="Zhang L."/>
        </authorList>
    </citation>
    <scope>NUCLEOTIDE SEQUENCE</scope>
</reference>
<evidence type="ECO:0000256" key="17">
    <source>
        <dbReference type="ARBA" id="ARBA00048679"/>
    </source>
</evidence>
<evidence type="ECO:0000256" key="11">
    <source>
        <dbReference type="ARBA" id="ARBA00022989"/>
    </source>
</evidence>
<keyword evidence="15" id="KW-0325">Glycoprotein</keyword>
<dbReference type="GO" id="GO:0016020">
    <property type="term" value="C:membrane"/>
    <property type="evidence" value="ECO:0007669"/>
    <property type="project" value="UniProtKB-SubCell"/>
</dbReference>
<evidence type="ECO:0000256" key="3">
    <source>
        <dbReference type="ARBA" id="ARBA00022527"/>
    </source>
</evidence>
<feature type="domain" description="Apple" evidence="22">
    <location>
        <begin position="19"/>
        <end position="92"/>
    </location>
</feature>
<dbReference type="SMART" id="SM00220">
    <property type="entry name" value="S_TKc"/>
    <property type="match status" value="1"/>
</dbReference>
<evidence type="ECO:0000256" key="7">
    <source>
        <dbReference type="ARBA" id="ARBA00022729"/>
    </source>
</evidence>
<sequence>MKDQVDWTQGCQPEFDIVCNKTEVKFMKLPHTDFYGYDLNYQTKISFEACENICRSDCNCRGFGYRLNGEGNCYPKSILLSGQSSLLFIGDMHIKIPILMNFSASTVDQINLDCSKVYSPKKLNRAYAEGKAKGDYLKYPISFVIAFGVAEIICVAFGWAYFHKKTVDLRNQNQSYVAITAGFRRFTFEELKKATNNFIEEIGRGGSGVVYKGVLEDKRVVAVKNLEGLSHGSEAQFWSEVSTIGRINHMNLVTMFGFCAEKAKRLLVYEYLENGSLEKNLFSNGAMLAWENRFNIALGTAKALAYLHEECLEWVLHCDVKPQNILLDKDFQPKVADFGLSKLFDRGGNNISQFSRVRGTRGYMAPEWILNLPITSKVDVYSYGILVLELVTGQSSIGFQRISENGELGNKKLIPWIREMVRMNQNWVEEIADPQLFGMYDHSSMEILIKVALQCIEEERDVRPSMSQVVDSITVACLLDREMHDEIE</sequence>